<dbReference type="Proteomes" id="UP000319908">
    <property type="component" value="Unassembled WGS sequence"/>
</dbReference>
<gene>
    <name evidence="1" type="ORF">Poly21_06570</name>
</gene>
<dbReference type="AlphaFoldDB" id="A0A5C6C595"/>
<accession>A0A5C6C595</accession>
<protein>
    <submittedName>
        <fullName evidence="1">Uncharacterized protein</fullName>
    </submittedName>
</protein>
<proteinExistence type="predicted"/>
<name>A0A5C6C595_9BACT</name>
<dbReference type="RefSeq" id="WP_146405535.1">
    <property type="nucleotide sequence ID" value="NZ_SJPU01000001.1"/>
</dbReference>
<keyword evidence="2" id="KW-1185">Reference proteome</keyword>
<reference evidence="1 2" key="1">
    <citation type="journal article" date="2020" name="Antonie Van Leeuwenhoek">
        <title>Rhodopirellula heiligendammensis sp. nov., Rhodopirellula pilleata sp. nov., and Rhodopirellula solitaria sp. nov. isolated from natural or artificial marine surfaces in Northern Germany and California, USA, and emended description of the genus Rhodopirellula.</title>
        <authorList>
            <person name="Kallscheuer N."/>
            <person name="Wiegand S."/>
            <person name="Jogler M."/>
            <person name="Boedeker C."/>
            <person name="Peeters S.H."/>
            <person name="Rast P."/>
            <person name="Heuer A."/>
            <person name="Jetten M.S.M."/>
            <person name="Rohde M."/>
            <person name="Jogler C."/>
        </authorList>
    </citation>
    <scope>NUCLEOTIDE SEQUENCE [LARGE SCALE GENOMIC DNA]</scope>
    <source>
        <strain evidence="1 2">Poly21</strain>
    </source>
</reference>
<evidence type="ECO:0000313" key="2">
    <source>
        <dbReference type="Proteomes" id="UP000319908"/>
    </source>
</evidence>
<evidence type="ECO:0000313" key="1">
    <source>
        <dbReference type="EMBL" id="TWU18494.1"/>
    </source>
</evidence>
<dbReference type="EMBL" id="SJPU01000001">
    <property type="protein sequence ID" value="TWU18494.1"/>
    <property type="molecule type" value="Genomic_DNA"/>
</dbReference>
<comment type="caution">
    <text evidence="1">The sequence shown here is derived from an EMBL/GenBank/DDBJ whole genome shotgun (WGS) entry which is preliminary data.</text>
</comment>
<sequence>MLTINREVSGGQHGFAAKLHVLRWKIFSQYVQCFSHVHWQFNPAETYLAGEVFLRWYNLFVCHDFRFDHHWRRQNLLLGVSDRQKHDGGRSIEPRIVSTTKYTKDTK</sequence>
<organism evidence="1 2">
    <name type="scientific">Allorhodopirellula heiligendammensis</name>
    <dbReference type="NCBI Taxonomy" id="2714739"/>
    <lineage>
        <taxon>Bacteria</taxon>
        <taxon>Pseudomonadati</taxon>
        <taxon>Planctomycetota</taxon>
        <taxon>Planctomycetia</taxon>
        <taxon>Pirellulales</taxon>
        <taxon>Pirellulaceae</taxon>
        <taxon>Allorhodopirellula</taxon>
    </lineage>
</organism>